<feature type="binding site" evidence="7">
    <location>
        <begin position="218"/>
        <end position="225"/>
    </location>
    <ligand>
        <name>GTP</name>
        <dbReference type="ChEBI" id="CHEBI:37565"/>
    </ligand>
</feature>
<dbReference type="InterPro" id="IPR025121">
    <property type="entry name" value="GTPase_HflX_N"/>
</dbReference>
<dbReference type="InterPro" id="IPR030394">
    <property type="entry name" value="G_HFLX_dom"/>
</dbReference>
<comment type="function">
    <text evidence="6">GTPase that associates with the 50S ribosomal subunit and may have a role during protein synthesis or ribosome biogenesis.</text>
</comment>
<feature type="binding site" evidence="7">
    <location>
        <begin position="265"/>
        <end position="268"/>
    </location>
    <ligand>
        <name>GTP</name>
        <dbReference type="ChEBI" id="CHEBI:37565"/>
    </ligand>
</feature>
<feature type="binding site" evidence="7">
    <location>
        <begin position="243"/>
        <end position="247"/>
    </location>
    <ligand>
        <name>GTP</name>
        <dbReference type="ChEBI" id="CHEBI:37565"/>
    </ligand>
</feature>
<dbReference type="InterPro" id="IPR027417">
    <property type="entry name" value="P-loop_NTPase"/>
</dbReference>
<dbReference type="InterPro" id="IPR016496">
    <property type="entry name" value="GTPase_HflX"/>
</dbReference>
<dbReference type="HAMAP" id="MF_00900">
    <property type="entry name" value="GTPase_HflX"/>
    <property type="match status" value="1"/>
</dbReference>
<evidence type="ECO:0000259" key="9">
    <source>
        <dbReference type="PROSITE" id="PS51705"/>
    </source>
</evidence>
<gene>
    <name evidence="6 10" type="primary">hflX</name>
    <name evidence="10" type="ORF">EW093_12280</name>
</gene>
<dbReference type="InterPro" id="IPR032305">
    <property type="entry name" value="GTP-bd_M"/>
</dbReference>
<dbReference type="GO" id="GO:0043022">
    <property type="term" value="F:ribosome binding"/>
    <property type="evidence" value="ECO:0007669"/>
    <property type="project" value="TreeGrafter"/>
</dbReference>
<dbReference type="RefSeq" id="WP_149568695.1">
    <property type="nucleotide sequence ID" value="NZ_CP035807.1"/>
</dbReference>
<dbReference type="NCBIfam" id="TIGR03156">
    <property type="entry name" value="GTP_HflX"/>
    <property type="match status" value="1"/>
</dbReference>
<dbReference type="Gene3D" id="3.40.50.11060">
    <property type="entry name" value="GTPase HflX, N-terminal domain"/>
    <property type="match status" value="1"/>
</dbReference>
<keyword evidence="4 8" id="KW-0460">Magnesium</keyword>
<evidence type="ECO:0000313" key="10">
    <source>
        <dbReference type="EMBL" id="QEN05457.1"/>
    </source>
</evidence>
<name>A0A5C1QDK4_9SPIO</name>
<reference evidence="10 11" key="2">
    <citation type="submission" date="2019-09" db="EMBL/GenBank/DDBJ databases">
        <title>Complete Genome Sequence and Methylome Analysis of free living Spirochaetas.</title>
        <authorList>
            <person name="Leshcheva N."/>
            <person name="Mikheeva N."/>
        </authorList>
    </citation>
    <scope>NUCLEOTIDE SEQUENCE [LARGE SCALE GENOMIC DNA]</scope>
    <source>
        <strain evidence="10 11">P</strain>
    </source>
</reference>
<protein>
    <recommendedName>
        <fullName evidence="6">GTPase HflX</fullName>
    </recommendedName>
    <alternativeName>
        <fullName evidence="6">GTP-binding protein HflX</fullName>
    </alternativeName>
</protein>
<feature type="binding site" evidence="7">
    <location>
        <begin position="356"/>
        <end position="358"/>
    </location>
    <ligand>
        <name>GTP</name>
        <dbReference type="ChEBI" id="CHEBI:37565"/>
    </ligand>
</feature>
<dbReference type="PANTHER" id="PTHR10229:SF0">
    <property type="entry name" value="GTP-BINDING PROTEIN 6-RELATED"/>
    <property type="match status" value="1"/>
</dbReference>
<dbReference type="Pfam" id="PF13167">
    <property type="entry name" value="GTP-bdg_N"/>
    <property type="match status" value="1"/>
</dbReference>
<accession>A0A5C1QDK4</accession>
<dbReference type="GO" id="GO:0005525">
    <property type="term" value="F:GTP binding"/>
    <property type="evidence" value="ECO:0007669"/>
    <property type="project" value="UniProtKB-UniRule"/>
</dbReference>
<evidence type="ECO:0000256" key="4">
    <source>
        <dbReference type="ARBA" id="ARBA00022842"/>
    </source>
</evidence>
<dbReference type="CDD" id="cd01878">
    <property type="entry name" value="HflX"/>
    <property type="match status" value="1"/>
</dbReference>
<evidence type="ECO:0000256" key="8">
    <source>
        <dbReference type="PIRSR" id="PIRSR006809-2"/>
    </source>
</evidence>
<dbReference type="PROSITE" id="PS51705">
    <property type="entry name" value="G_HFLX"/>
    <property type="match status" value="1"/>
</dbReference>
<dbReference type="SUPFAM" id="SSF52540">
    <property type="entry name" value="P-loop containing nucleoside triphosphate hydrolases"/>
    <property type="match status" value="1"/>
</dbReference>
<dbReference type="InterPro" id="IPR006073">
    <property type="entry name" value="GTP-bd"/>
</dbReference>
<evidence type="ECO:0000256" key="3">
    <source>
        <dbReference type="ARBA" id="ARBA00022741"/>
    </source>
</evidence>
<dbReference type="Proteomes" id="UP000323824">
    <property type="component" value="Chromosome"/>
</dbReference>
<comment type="subunit">
    <text evidence="6">Monomer. Associates with the 50S ribosomal subunit.</text>
</comment>
<dbReference type="GO" id="GO:0046872">
    <property type="term" value="F:metal ion binding"/>
    <property type="evidence" value="ECO:0007669"/>
    <property type="project" value="UniProtKB-KW"/>
</dbReference>
<dbReference type="PRINTS" id="PR00326">
    <property type="entry name" value="GTP1OBG"/>
</dbReference>
<evidence type="ECO:0000256" key="7">
    <source>
        <dbReference type="PIRSR" id="PIRSR006809-1"/>
    </source>
</evidence>
<comment type="similarity">
    <text evidence="6">Belongs to the TRAFAC class OBG-HflX-like GTPase superfamily. HflX GTPase family.</text>
</comment>
<dbReference type="EMBL" id="CP035807">
    <property type="protein sequence ID" value="QEN05457.1"/>
    <property type="molecule type" value="Genomic_DNA"/>
</dbReference>
<keyword evidence="3 6" id="KW-0547">Nucleotide-binding</keyword>
<evidence type="ECO:0000256" key="1">
    <source>
        <dbReference type="ARBA" id="ARBA00022490"/>
    </source>
</evidence>
<dbReference type="Gene3D" id="3.40.50.300">
    <property type="entry name" value="P-loop containing nucleotide triphosphate hydrolases"/>
    <property type="match status" value="1"/>
</dbReference>
<keyword evidence="11" id="KW-1185">Reference proteome</keyword>
<dbReference type="Pfam" id="PF16360">
    <property type="entry name" value="GTP-bdg_M"/>
    <property type="match status" value="1"/>
</dbReference>
<dbReference type="Gene3D" id="6.10.250.2860">
    <property type="match status" value="1"/>
</dbReference>
<dbReference type="Pfam" id="PF01926">
    <property type="entry name" value="MMR_HSR1"/>
    <property type="match status" value="1"/>
</dbReference>
<dbReference type="GO" id="GO:0003924">
    <property type="term" value="F:GTPase activity"/>
    <property type="evidence" value="ECO:0007669"/>
    <property type="project" value="UniProtKB-UniRule"/>
</dbReference>
<sequence>MSSDLELVDNGNILSEKCEAAFLVGIRERGESDIDAQEHLDELKSLVDTMGINVVDSELAIIREPNPKLFIGSGKLEELVEKAKSINADLIIFDAELSPRQQRNIEEQAGMTVIDRQEVILDIFADRANTKEATLQVQLARLEYSLPRLTRAWTHLSRQRGGAKGNRGKGETQLESDRRMVLKYITSLKKEIKEVKKTRELMRKKRAERPVPSAAIVGYTNAGKSSLLNFLTGSDVLAEDKLFATLDPTSRKISLPGGREFILTDTVGFIRKLPHDLVDAFKSTLEEAAFADFIIHVLDITNPNIMHHHTVTLEVLEDLGIKDKKIITVLNKIDALKEGSIEELNLLKFPNAVKISTYTGEGVDNLRERVNTLLLELHSEIKLLIPLDRWDIIALLKREGTVLKEEYMDNGIEVIVSVSNKIKSQLKEYIV</sequence>
<dbReference type="InterPro" id="IPR042108">
    <property type="entry name" value="GTPase_HflX_N_sf"/>
</dbReference>
<evidence type="ECO:0000256" key="6">
    <source>
        <dbReference type="HAMAP-Rule" id="MF_00900"/>
    </source>
</evidence>
<proteinExistence type="inferred from homology"/>
<keyword evidence="1 6" id="KW-0963">Cytoplasm</keyword>
<dbReference type="FunFam" id="3.40.50.11060:FF:000001">
    <property type="entry name" value="GTPase HflX"/>
    <property type="match status" value="1"/>
</dbReference>
<keyword evidence="2 8" id="KW-0479">Metal-binding</keyword>
<organism evidence="10 11">
    <name type="scientific">Thiospirochaeta perfilievii</name>
    <dbReference type="NCBI Taxonomy" id="252967"/>
    <lineage>
        <taxon>Bacteria</taxon>
        <taxon>Pseudomonadati</taxon>
        <taxon>Spirochaetota</taxon>
        <taxon>Spirochaetia</taxon>
        <taxon>Spirochaetales</taxon>
        <taxon>Spirochaetaceae</taxon>
        <taxon>Thiospirochaeta</taxon>
    </lineage>
</organism>
<evidence type="ECO:0000256" key="5">
    <source>
        <dbReference type="ARBA" id="ARBA00023134"/>
    </source>
</evidence>
<feature type="binding site" evidence="8">
    <location>
        <position position="245"/>
    </location>
    <ligand>
        <name>Mg(2+)</name>
        <dbReference type="ChEBI" id="CHEBI:18420"/>
    </ligand>
</feature>
<evidence type="ECO:0000313" key="11">
    <source>
        <dbReference type="Proteomes" id="UP000323824"/>
    </source>
</evidence>
<feature type="domain" description="Hflx-type G" evidence="9">
    <location>
        <begin position="212"/>
        <end position="378"/>
    </location>
</feature>
<comment type="cofactor">
    <cofactor evidence="8">
        <name>Mg(2+)</name>
        <dbReference type="ChEBI" id="CHEBI:18420"/>
    </cofactor>
</comment>
<dbReference type="OrthoDB" id="9812272at2"/>
<dbReference type="PANTHER" id="PTHR10229">
    <property type="entry name" value="GTP-BINDING PROTEIN HFLX"/>
    <property type="match status" value="1"/>
</dbReference>
<feature type="binding site" evidence="8">
    <location>
        <position position="225"/>
    </location>
    <ligand>
        <name>Mg(2+)</name>
        <dbReference type="ChEBI" id="CHEBI:18420"/>
    </ligand>
</feature>
<feature type="binding site" evidence="7">
    <location>
        <begin position="331"/>
        <end position="334"/>
    </location>
    <ligand>
        <name>GTP</name>
        <dbReference type="ChEBI" id="CHEBI:37565"/>
    </ligand>
</feature>
<dbReference type="AlphaFoldDB" id="A0A5C1QDK4"/>
<keyword evidence="5 6" id="KW-0342">GTP-binding</keyword>
<dbReference type="PIRSF" id="PIRSF006809">
    <property type="entry name" value="GTP-binding_hflX_prd"/>
    <property type="match status" value="1"/>
</dbReference>
<dbReference type="GO" id="GO:0005737">
    <property type="term" value="C:cytoplasm"/>
    <property type="evidence" value="ECO:0007669"/>
    <property type="project" value="UniProtKB-SubCell"/>
</dbReference>
<reference evidence="10 11" key="1">
    <citation type="submission" date="2019-02" db="EMBL/GenBank/DDBJ databases">
        <authorList>
            <person name="Fomenkov A."/>
            <person name="Dubinina G."/>
            <person name="Grabovich M."/>
            <person name="Vincze T."/>
            <person name="Roberts R.J."/>
        </authorList>
    </citation>
    <scope>NUCLEOTIDE SEQUENCE [LARGE SCALE GENOMIC DNA]</scope>
    <source>
        <strain evidence="10 11">P</strain>
    </source>
</reference>
<comment type="subcellular location">
    <subcellularLocation>
        <location evidence="6">Cytoplasm</location>
    </subcellularLocation>
    <text evidence="6">May associate with membranes.</text>
</comment>
<evidence type="ECO:0000256" key="2">
    <source>
        <dbReference type="ARBA" id="ARBA00022723"/>
    </source>
</evidence>
<dbReference type="KEGG" id="sper:EW093_12280"/>